<protein>
    <submittedName>
        <fullName evidence="1">Uncharacterized protein</fullName>
    </submittedName>
</protein>
<proteinExistence type="predicted"/>
<organism evidence="1 2">
    <name type="scientific">Pinctada imbricata</name>
    <name type="common">Atlantic pearl-oyster</name>
    <name type="synonym">Pinctada martensii</name>
    <dbReference type="NCBI Taxonomy" id="66713"/>
    <lineage>
        <taxon>Eukaryota</taxon>
        <taxon>Metazoa</taxon>
        <taxon>Spiralia</taxon>
        <taxon>Lophotrochozoa</taxon>
        <taxon>Mollusca</taxon>
        <taxon>Bivalvia</taxon>
        <taxon>Autobranchia</taxon>
        <taxon>Pteriomorphia</taxon>
        <taxon>Pterioida</taxon>
        <taxon>Pterioidea</taxon>
        <taxon>Pteriidae</taxon>
        <taxon>Pinctada</taxon>
    </lineage>
</organism>
<comment type="caution">
    <text evidence="1">The sequence shown here is derived from an EMBL/GenBank/DDBJ whole genome shotgun (WGS) entry which is preliminary data.</text>
</comment>
<sequence>MFVLHANNPRAAQNHEIRNMKTSSHGKTVIVKNWETFSINFCMRTTTSVKLTNLRFSHGNRSALFTVILDHGKWMGTYYAPPGKGFENFQDTGEFPNSYDFDPGWHVLKINISDKSSPLALDFIEFNITDQWMTLRNSYLRNNLHTNGSFPAKTTGTDNVYDFCYNETGVKANKMRRN</sequence>
<dbReference type="Proteomes" id="UP001186944">
    <property type="component" value="Unassembled WGS sequence"/>
</dbReference>
<dbReference type="AlphaFoldDB" id="A0AA89C5F6"/>
<accession>A0AA89C5F6</accession>
<dbReference type="EMBL" id="VSWD01000006">
    <property type="protein sequence ID" value="KAK3100087.1"/>
    <property type="molecule type" value="Genomic_DNA"/>
</dbReference>
<evidence type="ECO:0000313" key="1">
    <source>
        <dbReference type="EMBL" id="KAK3100087.1"/>
    </source>
</evidence>
<evidence type="ECO:0000313" key="2">
    <source>
        <dbReference type="Proteomes" id="UP001186944"/>
    </source>
</evidence>
<gene>
    <name evidence="1" type="ORF">FSP39_014564</name>
</gene>
<keyword evidence="2" id="KW-1185">Reference proteome</keyword>
<reference evidence="1" key="1">
    <citation type="submission" date="2019-08" db="EMBL/GenBank/DDBJ databases">
        <title>The improved chromosome-level genome for the pearl oyster Pinctada fucata martensii using PacBio sequencing and Hi-C.</title>
        <authorList>
            <person name="Zheng Z."/>
        </authorList>
    </citation>
    <scope>NUCLEOTIDE SEQUENCE</scope>
    <source>
        <strain evidence="1">ZZ-2019</strain>
        <tissue evidence="1">Adductor muscle</tissue>
    </source>
</reference>
<name>A0AA89C5F6_PINIB</name>